<protein>
    <submittedName>
        <fullName evidence="1">Uncharacterized protein</fullName>
    </submittedName>
</protein>
<dbReference type="AlphaFoldDB" id="A0A6A6F0H5"/>
<dbReference type="EMBL" id="ML992698">
    <property type="protein sequence ID" value="KAF2207968.1"/>
    <property type="molecule type" value="Genomic_DNA"/>
</dbReference>
<proteinExistence type="predicted"/>
<name>A0A6A6F0H5_9PEZI</name>
<sequence length="109" mass="11992">MPAMCSVTGNPRSRRNCQAHRTHALRWGPVLRTHDHSHVLPLSGPVVSDNAGFDNVIMSCAPFIRFLQKWKSAILVGDQTMSEASLAESDGWQCRTATTEATEASKEVK</sequence>
<dbReference type="Proteomes" id="UP000799539">
    <property type="component" value="Unassembled WGS sequence"/>
</dbReference>
<keyword evidence="2" id="KW-1185">Reference proteome</keyword>
<gene>
    <name evidence="1" type="ORF">CERZMDRAFT_88064</name>
</gene>
<reference evidence="1" key="1">
    <citation type="journal article" date="2020" name="Stud. Mycol.">
        <title>101 Dothideomycetes genomes: a test case for predicting lifestyles and emergence of pathogens.</title>
        <authorList>
            <person name="Haridas S."/>
            <person name="Albert R."/>
            <person name="Binder M."/>
            <person name="Bloem J."/>
            <person name="Labutti K."/>
            <person name="Salamov A."/>
            <person name="Andreopoulos B."/>
            <person name="Baker S."/>
            <person name="Barry K."/>
            <person name="Bills G."/>
            <person name="Bluhm B."/>
            <person name="Cannon C."/>
            <person name="Castanera R."/>
            <person name="Culley D."/>
            <person name="Daum C."/>
            <person name="Ezra D."/>
            <person name="Gonzalez J."/>
            <person name="Henrissat B."/>
            <person name="Kuo A."/>
            <person name="Liang C."/>
            <person name="Lipzen A."/>
            <person name="Lutzoni F."/>
            <person name="Magnuson J."/>
            <person name="Mondo S."/>
            <person name="Nolan M."/>
            <person name="Ohm R."/>
            <person name="Pangilinan J."/>
            <person name="Park H.-J."/>
            <person name="Ramirez L."/>
            <person name="Alfaro M."/>
            <person name="Sun H."/>
            <person name="Tritt A."/>
            <person name="Yoshinaga Y."/>
            <person name="Zwiers L.-H."/>
            <person name="Turgeon B."/>
            <person name="Goodwin S."/>
            <person name="Spatafora J."/>
            <person name="Crous P."/>
            <person name="Grigoriev I."/>
        </authorList>
    </citation>
    <scope>NUCLEOTIDE SEQUENCE</scope>
    <source>
        <strain evidence="1">SCOH1-5</strain>
    </source>
</reference>
<organism evidence="1 2">
    <name type="scientific">Cercospora zeae-maydis SCOH1-5</name>
    <dbReference type="NCBI Taxonomy" id="717836"/>
    <lineage>
        <taxon>Eukaryota</taxon>
        <taxon>Fungi</taxon>
        <taxon>Dikarya</taxon>
        <taxon>Ascomycota</taxon>
        <taxon>Pezizomycotina</taxon>
        <taxon>Dothideomycetes</taxon>
        <taxon>Dothideomycetidae</taxon>
        <taxon>Mycosphaerellales</taxon>
        <taxon>Mycosphaerellaceae</taxon>
        <taxon>Cercospora</taxon>
    </lineage>
</organism>
<accession>A0A6A6F0H5</accession>
<evidence type="ECO:0000313" key="1">
    <source>
        <dbReference type="EMBL" id="KAF2207968.1"/>
    </source>
</evidence>
<evidence type="ECO:0000313" key="2">
    <source>
        <dbReference type="Proteomes" id="UP000799539"/>
    </source>
</evidence>